<dbReference type="AlphaFoldDB" id="A0A9D4ZIG1"/>
<dbReference type="InterPro" id="IPR001810">
    <property type="entry name" value="F-box_dom"/>
</dbReference>
<dbReference type="EMBL" id="JABFUD020000009">
    <property type="protein sequence ID" value="KAI5075112.1"/>
    <property type="molecule type" value="Genomic_DNA"/>
</dbReference>
<sequence length="447" mass="49592">MEGSKRASADKRLSVACGEINLLPVELIGTILSYVSSARHVARASATCRKWREAVKCHLHRLNFDDSDFKFRRNSTDSDDDSSPLDDCRDVIITEAVMQAEHLHDLSISCAAYGAKLNAAVVVALLRHTKHSLKSLTLLTPVRPSCNVLEKLARNRSTIESLVWGSAYLSGLTPRIHGISSLVSLTLNKLSSGFLKYEDFLLLFSMFPKLEHLFLLNFRLESQGASTIVIQTSVKTLSMEKLSMGFTNLVVRGKNLESLSLVGMRLSALTLWGETAGDVHIQNLSIRSSSLEKLVLPGSLQSLLFWNTNILQLFEACSLGSLSKVKLVKMEGLSAAWPAYSQIISMPSRKVNELHIFGGSPGTGIVDQLLAFKEMVALELHTVMRHTDHAAFTQWIVKFLSCCPSLKRLVIVLEGPRTSYDDGHQFVGRREYEGMYDEILNIVENVV</sequence>
<comment type="caution">
    <text evidence="2">The sequence shown here is derived from an EMBL/GenBank/DDBJ whole genome shotgun (WGS) entry which is preliminary data.</text>
</comment>
<evidence type="ECO:0000313" key="3">
    <source>
        <dbReference type="Proteomes" id="UP000886520"/>
    </source>
</evidence>
<feature type="domain" description="F-box" evidence="1">
    <location>
        <begin position="23"/>
        <end position="64"/>
    </location>
</feature>
<dbReference type="SMART" id="SM00256">
    <property type="entry name" value="FBOX"/>
    <property type="match status" value="1"/>
</dbReference>
<evidence type="ECO:0000313" key="2">
    <source>
        <dbReference type="EMBL" id="KAI5075112.1"/>
    </source>
</evidence>
<dbReference type="SUPFAM" id="SSF81383">
    <property type="entry name" value="F-box domain"/>
    <property type="match status" value="1"/>
</dbReference>
<proteinExistence type="predicted"/>
<dbReference type="Gene3D" id="3.80.10.10">
    <property type="entry name" value="Ribonuclease Inhibitor"/>
    <property type="match status" value="1"/>
</dbReference>
<accession>A0A9D4ZIG1</accession>
<dbReference type="OrthoDB" id="10581571at2759"/>
<dbReference type="InterPro" id="IPR036047">
    <property type="entry name" value="F-box-like_dom_sf"/>
</dbReference>
<dbReference type="InterPro" id="IPR032675">
    <property type="entry name" value="LRR_dom_sf"/>
</dbReference>
<name>A0A9D4ZIG1_ADICA</name>
<reference evidence="2" key="1">
    <citation type="submission" date="2021-01" db="EMBL/GenBank/DDBJ databases">
        <title>Adiantum capillus-veneris genome.</title>
        <authorList>
            <person name="Fang Y."/>
            <person name="Liao Q."/>
        </authorList>
    </citation>
    <scope>NUCLEOTIDE SEQUENCE</scope>
    <source>
        <strain evidence="2">H3</strain>
        <tissue evidence="2">Leaf</tissue>
    </source>
</reference>
<dbReference type="Proteomes" id="UP000886520">
    <property type="component" value="Chromosome 9"/>
</dbReference>
<evidence type="ECO:0000259" key="1">
    <source>
        <dbReference type="SMART" id="SM00256"/>
    </source>
</evidence>
<dbReference type="Pfam" id="PF12937">
    <property type="entry name" value="F-box-like"/>
    <property type="match status" value="1"/>
</dbReference>
<protein>
    <recommendedName>
        <fullName evidence="1">F-box domain-containing protein</fullName>
    </recommendedName>
</protein>
<dbReference type="PANTHER" id="PTHR31639:SF256">
    <property type="entry name" value="OS07G0242900 PROTEIN"/>
    <property type="match status" value="1"/>
</dbReference>
<dbReference type="SUPFAM" id="SSF52047">
    <property type="entry name" value="RNI-like"/>
    <property type="match status" value="1"/>
</dbReference>
<organism evidence="2 3">
    <name type="scientific">Adiantum capillus-veneris</name>
    <name type="common">Maidenhair fern</name>
    <dbReference type="NCBI Taxonomy" id="13818"/>
    <lineage>
        <taxon>Eukaryota</taxon>
        <taxon>Viridiplantae</taxon>
        <taxon>Streptophyta</taxon>
        <taxon>Embryophyta</taxon>
        <taxon>Tracheophyta</taxon>
        <taxon>Polypodiopsida</taxon>
        <taxon>Polypodiidae</taxon>
        <taxon>Polypodiales</taxon>
        <taxon>Pteridineae</taxon>
        <taxon>Pteridaceae</taxon>
        <taxon>Vittarioideae</taxon>
        <taxon>Adiantum</taxon>
    </lineage>
</organism>
<gene>
    <name evidence="2" type="ORF">GOP47_0009188</name>
</gene>
<keyword evidence="3" id="KW-1185">Reference proteome</keyword>
<dbReference type="PANTHER" id="PTHR31639">
    <property type="entry name" value="F-BOX PROTEIN-LIKE"/>
    <property type="match status" value="1"/>
</dbReference>